<comment type="caution">
    <text evidence="10">The sequence shown here is derived from an EMBL/GenBank/DDBJ whole genome shotgun (WGS) entry which is preliminary data.</text>
</comment>
<feature type="transmembrane region" description="Helical" evidence="8">
    <location>
        <begin position="57"/>
        <end position="75"/>
    </location>
</feature>
<feature type="transmembrane region" description="Helical" evidence="8">
    <location>
        <begin position="166"/>
        <end position="186"/>
    </location>
</feature>
<name>A0A840STA1_9RHOB</name>
<feature type="transmembrane region" description="Helical" evidence="8">
    <location>
        <begin position="440"/>
        <end position="458"/>
    </location>
</feature>
<evidence type="ECO:0000256" key="7">
    <source>
        <dbReference type="ARBA" id="ARBA00023136"/>
    </source>
</evidence>
<feature type="transmembrane region" description="Helical" evidence="8">
    <location>
        <begin position="291"/>
        <end position="311"/>
    </location>
</feature>
<dbReference type="InterPro" id="IPR004841">
    <property type="entry name" value="AA-permease/SLC12A_dom"/>
</dbReference>
<feature type="transmembrane region" description="Helical" evidence="8">
    <location>
        <begin position="371"/>
        <end position="395"/>
    </location>
</feature>
<feature type="transmembrane region" description="Helical" evidence="8">
    <location>
        <begin position="31"/>
        <end position="51"/>
    </location>
</feature>
<keyword evidence="6 8" id="KW-1133">Transmembrane helix</keyword>
<evidence type="ECO:0000256" key="1">
    <source>
        <dbReference type="ARBA" id="ARBA00004651"/>
    </source>
</evidence>
<feature type="transmembrane region" description="Helical" evidence="8">
    <location>
        <begin position="109"/>
        <end position="131"/>
    </location>
</feature>
<keyword evidence="5" id="KW-0029">Amino-acid transport</keyword>
<dbReference type="Proteomes" id="UP000549457">
    <property type="component" value="Unassembled WGS sequence"/>
</dbReference>
<evidence type="ECO:0000256" key="2">
    <source>
        <dbReference type="ARBA" id="ARBA00022448"/>
    </source>
</evidence>
<proteinExistence type="predicted"/>
<dbReference type="PANTHER" id="PTHR43495:SF2">
    <property type="entry name" value="D-SERINE_D-ALANINE_GLYCINE TRANSPORTER"/>
    <property type="match status" value="1"/>
</dbReference>
<dbReference type="PANTHER" id="PTHR43495">
    <property type="entry name" value="GABA PERMEASE"/>
    <property type="match status" value="1"/>
</dbReference>
<dbReference type="PIRSF" id="PIRSF006060">
    <property type="entry name" value="AA_transporter"/>
    <property type="match status" value="1"/>
</dbReference>
<dbReference type="EMBL" id="JACHFM010000002">
    <property type="protein sequence ID" value="MBB5222421.1"/>
    <property type="molecule type" value="Genomic_DNA"/>
</dbReference>
<comment type="subcellular location">
    <subcellularLocation>
        <location evidence="1">Cell membrane</location>
        <topology evidence="1">Multi-pass membrane protein</topology>
    </subcellularLocation>
</comment>
<feature type="transmembrane region" description="Helical" evidence="8">
    <location>
        <begin position="206"/>
        <end position="231"/>
    </location>
</feature>
<dbReference type="FunFam" id="1.20.1740.10:FF:000001">
    <property type="entry name" value="Amino acid permease"/>
    <property type="match status" value="1"/>
</dbReference>
<reference evidence="10 11" key="1">
    <citation type="submission" date="2020-08" db="EMBL/GenBank/DDBJ databases">
        <title>Genomic Encyclopedia of Type Strains, Phase IV (KMG-IV): sequencing the most valuable type-strain genomes for metagenomic binning, comparative biology and taxonomic classification.</title>
        <authorList>
            <person name="Goeker M."/>
        </authorList>
    </citation>
    <scope>NUCLEOTIDE SEQUENCE [LARGE SCALE GENOMIC DNA]</scope>
    <source>
        <strain evidence="10 11">DSM 101730</strain>
    </source>
</reference>
<gene>
    <name evidence="10" type="ORF">HNP73_002357</name>
</gene>
<feature type="transmembrane region" description="Helical" evidence="8">
    <location>
        <begin position="416"/>
        <end position="434"/>
    </location>
</feature>
<dbReference type="GO" id="GO:0055085">
    <property type="term" value="P:transmembrane transport"/>
    <property type="evidence" value="ECO:0007669"/>
    <property type="project" value="InterPro"/>
</dbReference>
<feature type="transmembrane region" description="Helical" evidence="8">
    <location>
        <begin position="137"/>
        <end position="159"/>
    </location>
</feature>
<protein>
    <submittedName>
        <fullName evidence="10">AAT family amino acid transporter/D-serine/D-alanine/glycine transporter</fullName>
    </submittedName>
</protein>
<evidence type="ECO:0000256" key="3">
    <source>
        <dbReference type="ARBA" id="ARBA00022475"/>
    </source>
</evidence>
<dbReference type="RefSeq" id="WP_184149221.1">
    <property type="nucleotide sequence ID" value="NZ_JACHFM010000002.1"/>
</dbReference>
<dbReference type="AlphaFoldDB" id="A0A840STA1"/>
<evidence type="ECO:0000259" key="9">
    <source>
        <dbReference type="Pfam" id="PF00324"/>
    </source>
</evidence>
<feature type="transmembrane region" description="Helical" evidence="8">
    <location>
        <begin position="252"/>
        <end position="271"/>
    </location>
</feature>
<dbReference type="InterPro" id="IPR004840">
    <property type="entry name" value="Amino_acid_permease_CS"/>
</dbReference>
<dbReference type="Gene3D" id="1.20.1740.10">
    <property type="entry name" value="Amino acid/polyamine transporter I"/>
    <property type="match status" value="1"/>
</dbReference>
<keyword evidence="11" id="KW-1185">Reference proteome</keyword>
<keyword evidence="4 8" id="KW-0812">Transmembrane</keyword>
<dbReference type="GO" id="GO:0006865">
    <property type="term" value="P:amino acid transport"/>
    <property type="evidence" value="ECO:0007669"/>
    <property type="project" value="UniProtKB-KW"/>
</dbReference>
<sequence>MRSHDAAAIDAEQSQEAVDFHRGLKDRHVQLIALGGAIGVGLFLGSGRAIAFAGPGLIFAYAIAGVVIFFIMRALGELMLHRPVAGCFATYAEEYVSPFAGFATGWSYWFMWVVTGMAEITAVGIYTNYWFPDVPQWIPALVTLAVLYAANLIAVKVFGEMEFWFALIKIVAIIGLLVAGPLFLIFGTGEHAEVASVSNLWAHGGMFPTGVLGVVLALQMVMFAFQGVELLGVTAGEVEDPAKSLPKATNAVVWRILVFYIGALLVVMMLVPWTEFSAGESPFVMVFDRMGLPAAALVINFVVITAAASSCNSGIFSTGRMLYTLAHFGQAPKAFGKVSKSQVPANGITASVIVMLFGVVLNYFIPEQVFVYVTSVALVGTIWTWGMIMLAHIGYRRAVARGEAEPVSFRMPGAPFTNWAVLAFLLMVVVFLGFDSGTRIALFVAPIWFAILAIGYRLSKKSDDLAFV</sequence>
<dbReference type="PROSITE" id="PS00218">
    <property type="entry name" value="AMINO_ACID_PERMEASE_1"/>
    <property type="match status" value="1"/>
</dbReference>
<keyword evidence="3" id="KW-1003">Cell membrane</keyword>
<feature type="domain" description="Amino acid permease/ SLC12A" evidence="9">
    <location>
        <begin position="28"/>
        <end position="461"/>
    </location>
</feature>
<evidence type="ECO:0000256" key="4">
    <source>
        <dbReference type="ARBA" id="ARBA00022692"/>
    </source>
</evidence>
<evidence type="ECO:0000313" key="10">
    <source>
        <dbReference type="EMBL" id="MBB5222421.1"/>
    </source>
</evidence>
<accession>A0A840STA1</accession>
<evidence type="ECO:0000256" key="8">
    <source>
        <dbReference type="SAM" id="Phobius"/>
    </source>
</evidence>
<organism evidence="10 11">
    <name type="scientific">Amaricoccus macauensis</name>
    <dbReference type="NCBI Taxonomy" id="57001"/>
    <lineage>
        <taxon>Bacteria</taxon>
        <taxon>Pseudomonadati</taxon>
        <taxon>Pseudomonadota</taxon>
        <taxon>Alphaproteobacteria</taxon>
        <taxon>Rhodobacterales</taxon>
        <taxon>Paracoccaceae</taxon>
        <taxon>Amaricoccus</taxon>
    </lineage>
</organism>
<evidence type="ECO:0000256" key="5">
    <source>
        <dbReference type="ARBA" id="ARBA00022970"/>
    </source>
</evidence>
<feature type="transmembrane region" description="Helical" evidence="8">
    <location>
        <begin position="343"/>
        <end position="365"/>
    </location>
</feature>
<dbReference type="Pfam" id="PF00324">
    <property type="entry name" value="AA_permease"/>
    <property type="match status" value="1"/>
</dbReference>
<keyword evidence="2" id="KW-0813">Transport</keyword>
<dbReference type="GO" id="GO:0005886">
    <property type="term" value="C:plasma membrane"/>
    <property type="evidence" value="ECO:0007669"/>
    <property type="project" value="UniProtKB-SubCell"/>
</dbReference>
<keyword evidence="7 8" id="KW-0472">Membrane</keyword>
<evidence type="ECO:0000256" key="6">
    <source>
        <dbReference type="ARBA" id="ARBA00022989"/>
    </source>
</evidence>
<evidence type="ECO:0000313" key="11">
    <source>
        <dbReference type="Proteomes" id="UP000549457"/>
    </source>
</evidence>